<reference evidence="4 5" key="1">
    <citation type="submission" date="2019-02" db="EMBL/GenBank/DDBJ databases">
        <title>Kribbella capetownensis sp. nov. and Kribbella speibonae sp. nov., isolated from soil.</title>
        <authorList>
            <person name="Curtis S.M."/>
            <person name="Norton I."/>
            <person name="Everest G.J."/>
            <person name="Meyers P.R."/>
        </authorList>
    </citation>
    <scope>NUCLEOTIDE SEQUENCE [LARGE SCALE GENOMIC DNA]</scope>
    <source>
        <strain evidence="4 5">YM55</strain>
    </source>
</reference>
<proteinExistence type="predicted"/>
<dbReference type="InterPro" id="IPR016032">
    <property type="entry name" value="Sig_transdc_resp-reg_C-effctor"/>
</dbReference>
<protein>
    <recommendedName>
        <fullName evidence="3">HTH luxR-type domain-containing protein</fullName>
    </recommendedName>
</protein>
<dbReference type="PROSITE" id="PS50043">
    <property type="entry name" value="HTH_LUXR_2"/>
    <property type="match status" value="1"/>
</dbReference>
<dbReference type="Proteomes" id="UP000294225">
    <property type="component" value="Unassembled WGS sequence"/>
</dbReference>
<dbReference type="InterPro" id="IPR000792">
    <property type="entry name" value="Tscrpt_reg_LuxR_C"/>
</dbReference>
<dbReference type="CDD" id="cd06170">
    <property type="entry name" value="LuxR_C_like"/>
    <property type="match status" value="1"/>
</dbReference>
<dbReference type="GO" id="GO:0006355">
    <property type="term" value="P:regulation of DNA-templated transcription"/>
    <property type="evidence" value="ECO:0007669"/>
    <property type="project" value="InterPro"/>
</dbReference>
<dbReference type="Pfam" id="PF00196">
    <property type="entry name" value="GerE"/>
    <property type="match status" value="1"/>
</dbReference>
<feature type="domain" description="HTH luxR-type" evidence="3">
    <location>
        <begin position="776"/>
        <end position="841"/>
    </location>
</feature>
<dbReference type="Pfam" id="PF13191">
    <property type="entry name" value="AAA_16"/>
    <property type="match status" value="1"/>
</dbReference>
<dbReference type="SUPFAM" id="SSF52540">
    <property type="entry name" value="P-loop containing nucleoside triphosphate hydrolases"/>
    <property type="match status" value="1"/>
</dbReference>
<dbReference type="GO" id="GO:0005737">
    <property type="term" value="C:cytoplasm"/>
    <property type="evidence" value="ECO:0007669"/>
    <property type="project" value="TreeGrafter"/>
</dbReference>
<evidence type="ECO:0000313" key="4">
    <source>
        <dbReference type="EMBL" id="TCC42406.1"/>
    </source>
</evidence>
<evidence type="ECO:0000313" key="5">
    <source>
        <dbReference type="Proteomes" id="UP000294225"/>
    </source>
</evidence>
<dbReference type="InterPro" id="IPR036388">
    <property type="entry name" value="WH-like_DNA-bd_sf"/>
</dbReference>
<keyword evidence="1" id="KW-0547">Nucleotide-binding</keyword>
<name>A0A4R0JCQ4_9ACTN</name>
<accession>A0A4R0JCQ4</accession>
<sequence length="847" mass="88910">MVPLRGRSKELGKLLDALRAAGNGQASLAVVSGEPGIGKSALLAAAVEQAERQGFLVASATAHQNDNISPLASLAPALRAGAAPLIDTDQFLELATLNAQPLWLAERLADLIGRRLAGVRALIVLDDAQWSDPLSAFVLQVVIARLPGAHLLWLLATRPSPGGTTDQLIEAVDVPVRRIALEPLTADAIQDLAADRLNHPVDPSLAVQLASVQGIPFLAEQLIAGLYLSDSDLSAGLVEGVRRRTGELSEASRDLVRTAAVFGSEFRLEDVAVLMATPIARLAAPLEEAMQAGLLADAGSVLRFRHELLRSAALADVPPSAQRALHGAIASQLMSAGRGAAAAAPHVLAVAQAGDTTAVATLREAARDLLATMSTTAAELIQEAFDLTRVDDPLRAEVGVEVVSVLLAAWQYDRAKAFADDLLSGTALYQGPIAPDLQATIRLHLAPHRRLDVQELTVPGAAPHLSERLAAYRALSLGAPGAATDPIAQSLHHVAAAEQAQAEGRYADARDLYAAARQTEPGLGSLPPTLVEVGELYCRGESDDLPAALERVRELMTAGSSWSAPQLAVLHARLAYASGNLQEAEDAAHAGLRWMDQLHDRSLAPAADQVLALVALLRGHLTQARKLAGSDPTITALLAIADGDTKAVSRLAAAPQDFPERSGVLLQANAVDEHSQSAASRGALAVVAAGDDVDQLAAAVEIVRTTQRPLLVAQAEERYGRAALEAGDRKTGVLALERALDSLTAMGATAPAGRIQALLQAAGVRRRRWAAVPPRAQEGWESLTPMERRVALLVAEGHTNRSAAEELVVSASTVGTHLRAVFGKLGVNSRVQLTRLVLERFAPPPNT</sequence>
<keyword evidence="2" id="KW-0067">ATP-binding</keyword>
<dbReference type="Gene3D" id="3.40.50.300">
    <property type="entry name" value="P-loop containing nucleotide triphosphate hydrolases"/>
    <property type="match status" value="1"/>
</dbReference>
<dbReference type="RefSeq" id="WP_131496307.1">
    <property type="nucleotide sequence ID" value="NZ_SJKC01000001.1"/>
</dbReference>
<organism evidence="4 5">
    <name type="scientific">Kribbella speibonae</name>
    <dbReference type="NCBI Taxonomy" id="1572660"/>
    <lineage>
        <taxon>Bacteria</taxon>
        <taxon>Bacillati</taxon>
        <taxon>Actinomycetota</taxon>
        <taxon>Actinomycetes</taxon>
        <taxon>Propionibacteriales</taxon>
        <taxon>Kribbellaceae</taxon>
        <taxon>Kribbella</taxon>
    </lineage>
</organism>
<dbReference type="GO" id="GO:0003677">
    <property type="term" value="F:DNA binding"/>
    <property type="evidence" value="ECO:0007669"/>
    <property type="project" value="InterPro"/>
</dbReference>
<dbReference type="GO" id="GO:0004016">
    <property type="term" value="F:adenylate cyclase activity"/>
    <property type="evidence" value="ECO:0007669"/>
    <property type="project" value="TreeGrafter"/>
</dbReference>
<evidence type="ECO:0000259" key="3">
    <source>
        <dbReference type="PROSITE" id="PS50043"/>
    </source>
</evidence>
<dbReference type="PRINTS" id="PR00038">
    <property type="entry name" value="HTHLUXR"/>
</dbReference>
<dbReference type="Gene3D" id="1.10.10.10">
    <property type="entry name" value="Winged helix-like DNA-binding domain superfamily/Winged helix DNA-binding domain"/>
    <property type="match status" value="1"/>
</dbReference>
<dbReference type="SUPFAM" id="SSF46894">
    <property type="entry name" value="C-terminal effector domain of the bipartite response regulators"/>
    <property type="match status" value="1"/>
</dbReference>
<dbReference type="EMBL" id="SJKC01000001">
    <property type="protein sequence ID" value="TCC42406.1"/>
    <property type="molecule type" value="Genomic_DNA"/>
</dbReference>
<gene>
    <name evidence="4" type="ORF">E0H92_12545</name>
</gene>
<evidence type="ECO:0000256" key="1">
    <source>
        <dbReference type="ARBA" id="ARBA00022741"/>
    </source>
</evidence>
<dbReference type="GO" id="GO:0005524">
    <property type="term" value="F:ATP binding"/>
    <property type="evidence" value="ECO:0007669"/>
    <property type="project" value="UniProtKB-KW"/>
</dbReference>
<comment type="caution">
    <text evidence="4">The sequence shown here is derived from an EMBL/GenBank/DDBJ whole genome shotgun (WGS) entry which is preliminary data.</text>
</comment>
<evidence type="ECO:0000256" key="2">
    <source>
        <dbReference type="ARBA" id="ARBA00022840"/>
    </source>
</evidence>
<dbReference type="SMART" id="SM00421">
    <property type="entry name" value="HTH_LUXR"/>
    <property type="match status" value="1"/>
</dbReference>
<dbReference type="InterPro" id="IPR041664">
    <property type="entry name" value="AAA_16"/>
</dbReference>
<dbReference type="PANTHER" id="PTHR16305">
    <property type="entry name" value="TESTICULAR SOLUBLE ADENYLYL CYCLASE"/>
    <property type="match status" value="1"/>
</dbReference>
<dbReference type="AlphaFoldDB" id="A0A4R0JCQ4"/>
<dbReference type="PANTHER" id="PTHR16305:SF35">
    <property type="entry name" value="TRANSCRIPTIONAL ACTIVATOR DOMAIN"/>
    <property type="match status" value="1"/>
</dbReference>
<dbReference type="InterPro" id="IPR027417">
    <property type="entry name" value="P-loop_NTPase"/>
</dbReference>